<keyword evidence="1" id="KW-1133">Transmembrane helix</keyword>
<organism evidence="2 3">
    <name type="scientific">Colletotrichum sojae</name>
    <dbReference type="NCBI Taxonomy" id="2175907"/>
    <lineage>
        <taxon>Eukaryota</taxon>
        <taxon>Fungi</taxon>
        <taxon>Dikarya</taxon>
        <taxon>Ascomycota</taxon>
        <taxon>Pezizomycotina</taxon>
        <taxon>Sordariomycetes</taxon>
        <taxon>Hypocreomycetidae</taxon>
        <taxon>Glomerellales</taxon>
        <taxon>Glomerellaceae</taxon>
        <taxon>Colletotrichum</taxon>
        <taxon>Colletotrichum orchidearum species complex</taxon>
    </lineage>
</organism>
<evidence type="ECO:0000313" key="2">
    <source>
        <dbReference type="EMBL" id="KAF6810113.1"/>
    </source>
</evidence>
<keyword evidence="1" id="KW-0812">Transmembrane</keyword>
<feature type="transmembrane region" description="Helical" evidence="1">
    <location>
        <begin position="78"/>
        <end position="100"/>
    </location>
</feature>
<dbReference type="Proteomes" id="UP000652219">
    <property type="component" value="Unassembled WGS sequence"/>
</dbReference>
<feature type="transmembrane region" description="Helical" evidence="1">
    <location>
        <begin position="620"/>
        <end position="645"/>
    </location>
</feature>
<dbReference type="EMBL" id="WIGN01000091">
    <property type="protein sequence ID" value="KAF6810113.1"/>
    <property type="molecule type" value="Genomic_DNA"/>
</dbReference>
<comment type="caution">
    <text evidence="2">The sequence shown here is derived from an EMBL/GenBank/DDBJ whole genome shotgun (WGS) entry which is preliminary data.</text>
</comment>
<sequence>MHRDGNTPSDRGQWRALGVLGLCTLGLGTLLIAGAVVLLSYFWHMSICARDGEVAHSQLWNHIVFSNWASRVVTITAALLRVCLSLQMGVFTAMAAFLMIERAGVPLHSVPLISMLRAISASPYSLLTAFVLPRQKKPIYIFALVASVLLTVGFQFASTALLSDFNLVDVTSARTVADVSLYGNSAAYGNSADENRKGLKLWNSQPLTYFRFAEHPRTPTDVEQLLDSFGDTGHILRALLPFETEASRSRLRRYQGPAVVLDSRVACVRPDIKGIVFSVIGHYFGSIGSNSSEEFSMRATFRFSAGYDGLPIVNRTAGKINIGDAWPFNCIVPAERTQSGAWDTSICSLNPDDLTHGGPVHANMPTLSNTSSPTTVFLMFQSVGPAYEWTRWLGTLGNLTDPDSVAYLAKWDADASDWPIFADGIWSLIHIPDTNYSVSVSACFTVLGGTVHNVSMSSGKNGPEPSLHWDNGTVQFNTDVLRSRYWNPGSQSHTLDSQAILTLDSWETEKARAKIRLSASASRLTSIDQYVFSDPAKFLPCGIFGSGPTGSDSSRALHYAHSALFHDVMKTTGSLAEALQAVLMVTQQMEYYEHAPQAPELWKSAASYIITEKKVLPVQWLRFSVVVGMIAVHFLLLITAAVFFLTFTKASWIGNVWMSLGQVVSAETEDIIQKFTCKDDTGVKRMTKMRNTPGGLRERMKVRKNEMNERYEIGSY</sequence>
<proteinExistence type="predicted"/>
<evidence type="ECO:0000256" key="1">
    <source>
        <dbReference type="SAM" id="Phobius"/>
    </source>
</evidence>
<name>A0A8H6JCB6_9PEZI</name>
<accession>A0A8H6JCB6</accession>
<dbReference type="AlphaFoldDB" id="A0A8H6JCB6"/>
<keyword evidence="1" id="KW-0472">Membrane</keyword>
<gene>
    <name evidence="2" type="ORF">CSOJ01_06525</name>
</gene>
<feature type="transmembrane region" description="Helical" evidence="1">
    <location>
        <begin position="139"/>
        <end position="162"/>
    </location>
</feature>
<protein>
    <submittedName>
        <fullName evidence="2">Uncharacterized protein</fullName>
    </submittedName>
</protein>
<feature type="transmembrane region" description="Helical" evidence="1">
    <location>
        <begin position="112"/>
        <end position="132"/>
    </location>
</feature>
<evidence type="ECO:0000313" key="3">
    <source>
        <dbReference type="Proteomes" id="UP000652219"/>
    </source>
</evidence>
<reference evidence="2 3" key="1">
    <citation type="journal article" date="2020" name="Phytopathology">
        <title>Genome Sequence Resources of Colletotrichum truncatum, C. plurivorum, C. musicola, and C. sojae: Four Species Pathogenic to Soybean (Glycine max).</title>
        <authorList>
            <person name="Rogerio F."/>
            <person name="Boufleur T.R."/>
            <person name="Ciampi-Guillardi M."/>
            <person name="Sukno S.A."/>
            <person name="Thon M.R."/>
            <person name="Massola Junior N.S."/>
            <person name="Baroncelli R."/>
        </authorList>
    </citation>
    <scope>NUCLEOTIDE SEQUENCE [LARGE SCALE GENOMIC DNA]</scope>
    <source>
        <strain evidence="2 3">LFN0009</strain>
    </source>
</reference>
<feature type="transmembrane region" description="Helical" evidence="1">
    <location>
        <begin position="16"/>
        <end position="43"/>
    </location>
</feature>
<keyword evidence="3" id="KW-1185">Reference proteome</keyword>